<keyword evidence="4" id="KW-0633">Potassium transport</keyword>
<evidence type="ECO:0000256" key="2">
    <source>
        <dbReference type="ARBA" id="ARBA00022448"/>
    </source>
</evidence>
<keyword evidence="7 10" id="KW-1133">Transmembrane helix</keyword>
<evidence type="ECO:0000256" key="3">
    <source>
        <dbReference type="ARBA" id="ARBA00022475"/>
    </source>
</evidence>
<evidence type="ECO:0000256" key="10">
    <source>
        <dbReference type="SAM" id="Phobius"/>
    </source>
</evidence>
<dbReference type="GO" id="GO:0015379">
    <property type="term" value="F:potassium:chloride symporter activity"/>
    <property type="evidence" value="ECO:0007669"/>
    <property type="project" value="InterPro"/>
</dbReference>
<keyword evidence="3" id="KW-1003">Cell membrane</keyword>
<proteinExistence type="predicted"/>
<comment type="subcellular location">
    <subcellularLocation>
        <location evidence="1">Cell membrane</location>
        <topology evidence="1">Multi-pass membrane protein</topology>
    </subcellularLocation>
</comment>
<dbReference type="PANTHER" id="PTHR32024">
    <property type="entry name" value="TRK SYSTEM POTASSIUM UPTAKE PROTEIN TRKG-RELATED"/>
    <property type="match status" value="1"/>
</dbReference>
<reference evidence="11" key="2">
    <citation type="journal article" date="2021" name="PeerJ">
        <title>Extensive microbial diversity within the chicken gut microbiome revealed by metagenomics and culture.</title>
        <authorList>
            <person name="Gilroy R."/>
            <person name="Ravi A."/>
            <person name="Getino M."/>
            <person name="Pursley I."/>
            <person name="Horton D.L."/>
            <person name="Alikhan N.F."/>
            <person name="Baker D."/>
            <person name="Gharbi K."/>
            <person name="Hall N."/>
            <person name="Watson M."/>
            <person name="Adriaenssens E.M."/>
            <person name="Foster-Nyarko E."/>
            <person name="Jarju S."/>
            <person name="Secka A."/>
            <person name="Antonio M."/>
            <person name="Oren A."/>
            <person name="Chaudhuri R.R."/>
            <person name="La Ragione R."/>
            <person name="Hildebrand F."/>
            <person name="Pallen M.J."/>
        </authorList>
    </citation>
    <scope>NUCLEOTIDE SEQUENCE</scope>
    <source>
        <strain evidence="11">ChiHcec3-11533</strain>
    </source>
</reference>
<evidence type="ECO:0000256" key="7">
    <source>
        <dbReference type="ARBA" id="ARBA00022989"/>
    </source>
</evidence>
<keyword evidence="8" id="KW-0406">Ion transport</keyword>
<dbReference type="Pfam" id="PF02386">
    <property type="entry name" value="TrkH"/>
    <property type="match status" value="1"/>
</dbReference>
<evidence type="ECO:0000256" key="5">
    <source>
        <dbReference type="ARBA" id="ARBA00022692"/>
    </source>
</evidence>
<dbReference type="GO" id="GO:0005886">
    <property type="term" value="C:plasma membrane"/>
    <property type="evidence" value="ECO:0007669"/>
    <property type="project" value="UniProtKB-SubCell"/>
</dbReference>
<keyword evidence="2" id="KW-0813">Transport</keyword>
<feature type="transmembrane region" description="Helical" evidence="10">
    <location>
        <begin position="73"/>
        <end position="101"/>
    </location>
</feature>
<dbReference type="InterPro" id="IPR003445">
    <property type="entry name" value="Cat_transpt"/>
</dbReference>
<evidence type="ECO:0000256" key="9">
    <source>
        <dbReference type="ARBA" id="ARBA00023136"/>
    </source>
</evidence>
<feature type="transmembrane region" description="Helical" evidence="10">
    <location>
        <begin position="232"/>
        <end position="250"/>
    </location>
</feature>
<feature type="transmembrane region" description="Helical" evidence="10">
    <location>
        <begin position="131"/>
        <end position="152"/>
    </location>
</feature>
<evidence type="ECO:0000256" key="8">
    <source>
        <dbReference type="ARBA" id="ARBA00023065"/>
    </source>
</evidence>
<dbReference type="InterPro" id="IPR004772">
    <property type="entry name" value="TrkH"/>
</dbReference>
<evidence type="ECO:0000256" key="6">
    <source>
        <dbReference type="ARBA" id="ARBA00022958"/>
    </source>
</evidence>
<evidence type="ECO:0000256" key="1">
    <source>
        <dbReference type="ARBA" id="ARBA00004651"/>
    </source>
</evidence>
<feature type="transmembrane region" description="Helical" evidence="10">
    <location>
        <begin position="348"/>
        <end position="373"/>
    </location>
</feature>
<dbReference type="AlphaFoldDB" id="A0A9D1IDT9"/>
<sequence length="450" mass="48418">MNGKRTGRIAHNTTRVLALGFAAVILLGALLLTLPAASVTGESVGFSDALFTSTSAVCVTGLVVRDTGTEYTLFGQIVIILLIQIGGLGLMTVATLFFMLLGKRITLGERLIIQESMNEDRIGGLVRLMRWVAFSAFTIELCGAAVLATRLIPDFGFARGLYYSIFHSISAFCNAGFDLFGNYSSLTAYVNDPVINFTIMLLIIIGGLGFGVLEDLWRNRGFRRLRLHSKIVLWATGIAIAFGTLFTLAVEWSNPATIGPLNGFQKVMASMFQSVTLRTAGFNSIDQAALHPATKLISIVLMFIGACPASTGGGIKLTTLAVLIFTVRMVARGRSEICVFKRTIPRSLVQQATTVVFIGIAVLLVDVVVLTLLEPGVDFLDNAFECASALGTVGLSSIGSANLLPLARYFIIFTMFIGRVGPLTLTLAIARRQANSKDVIRYPEDRVLVG</sequence>
<keyword evidence="9 10" id="KW-0472">Membrane</keyword>
<feature type="transmembrane region" description="Helical" evidence="10">
    <location>
        <begin position="194"/>
        <end position="212"/>
    </location>
</feature>
<feature type="transmembrane region" description="Helical" evidence="10">
    <location>
        <begin position="296"/>
        <end position="327"/>
    </location>
</feature>
<dbReference type="NCBIfam" id="TIGR00933">
    <property type="entry name" value="2a38"/>
    <property type="match status" value="1"/>
</dbReference>
<evidence type="ECO:0000313" key="11">
    <source>
        <dbReference type="EMBL" id="HIU34034.1"/>
    </source>
</evidence>
<keyword evidence="6" id="KW-0630">Potassium</keyword>
<gene>
    <name evidence="11" type="ORF">IAB02_05675</name>
</gene>
<comment type="caution">
    <text evidence="11">The sequence shown here is derived from an EMBL/GenBank/DDBJ whole genome shotgun (WGS) entry which is preliminary data.</text>
</comment>
<reference evidence="11" key="1">
    <citation type="submission" date="2020-10" db="EMBL/GenBank/DDBJ databases">
        <authorList>
            <person name="Gilroy R."/>
        </authorList>
    </citation>
    <scope>NUCLEOTIDE SEQUENCE</scope>
    <source>
        <strain evidence="11">ChiHcec3-11533</strain>
    </source>
</reference>
<name>A0A9D1IDT9_9FIRM</name>
<evidence type="ECO:0000313" key="12">
    <source>
        <dbReference type="Proteomes" id="UP000824072"/>
    </source>
</evidence>
<accession>A0A9D1IDT9</accession>
<dbReference type="EMBL" id="DVMU01000125">
    <property type="protein sequence ID" value="HIU34034.1"/>
    <property type="molecule type" value="Genomic_DNA"/>
</dbReference>
<dbReference type="Proteomes" id="UP000824072">
    <property type="component" value="Unassembled WGS sequence"/>
</dbReference>
<dbReference type="PANTHER" id="PTHR32024:SF1">
    <property type="entry name" value="KTR SYSTEM POTASSIUM UPTAKE PROTEIN B"/>
    <property type="match status" value="1"/>
</dbReference>
<evidence type="ECO:0000256" key="4">
    <source>
        <dbReference type="ARBA" id="ARBA00022538"/>
    </source>
</evidence>
<keyword evidence="5 10" id="KW-0812">Transmembrane</keyword>
<organism evidence="11 12">
    <name type="scientific">Candidatus Pullichristensenella excrementigallinarum</name>
    <dbReference type="NCBI Taxonomy" id="2840907"/>
    <lineage>
        <taxon>Bacteria</taxon>
        <taxon>Bacillati</taxon>
        <taxon>Bacillota</taxon>
        <taxon>Clostridia</taxon>
        <taxon>Candidatus Pullichristensenella</taxon>
    </lineage>
</organism>
<protein>
    <submittedName>
        <fullName evidence="11">Trk family potassium uptake protein</fullName>
    </submittedName>
</protein>
<feature type="transmembrane region" description="Helical" evidence="10">
    <location>
        <begin position="409"/>
        <end position="430"/>
    </location>
</feature>